<gene>
    <name evidence="7" type="ORF">HPB52_024454</name>
</gene>
<evidence type="ECO:0000313" key="8">
    <source>
        <dbReference type="Proteomes" id="UP000821837"/>
    </source>
</evidence>
<protein>
    <recommendedName>
        <fullName evidence="2">Protein aurora borealis</fullName>
    </recommendedName>
</protein>
<keyword evidence="4" id="KW-0498">Mitosis</keyword>
<proteinExistence type="inferred from homology"/>
<dbReference type="EMBL" id="JABSTV010001191">
    <property type="protein sequence ID" value="KAH7984908.1"/>
    <property type="molecule type" value="Genomic_DNA"/>
</dbReference>
<dbReference type="GO" id="GO:0005737">
    <property type="term" value="C:cytoplasm"/>
    <property type="evidence" value="ECO:0007669"/>
    <property type="project" value="TreeGrafter"/>
</dbReference>
<feature type="region of interest" description="Disordered" evidence="6">
    <location>
        <begin position="1"/>
        <end position="71"/>
    </location>
</feature>
<sequence>MAEFPHSFVRSSTSSSDSSAGGEEIGSLFCEPEYPRDGNTAMADKEPQTRRGIRRRRSSSNSISSNNKYCNRTNPFEVQAEQLSQLLCSPSMFRLRSPEAPASSRSFRWSIEQMAALFPVNIDEEELSSLQPEEGYDPFEEQSQQAIDLFFSSREIVPSPPEPQSTVRSPTPAADVVGENSGTQPGRELHTATVWSQTTLSVPPEVHLSTVLGDYYTFHAAQNRRAAHEGIPGRISVRRRLFCNVVGEELTNARQGGQPLSPVTDDSMTRTSSTTPLHMVPHSSPVSESGFMRIRWSQGSDLEEQIAQPSPTCRLAGAGSLLGAATPPDQWCLRLPDVQKYFYDEDVNDRSFVDLAGFDSALDAMELTDVILPDLLELSPC</sequence>
<evidence type="ECO:0000313" key="7">
    <source>
        <dbReference type="EMBL" id="KAH7984908.1"/>
    </source>
</evidence>
<reference evidence="7" key="2">
    <citation type="submission" date="2021-09" db="EMBL/GenBank/DDBJ databases">
        <authorList>
            <person name="Jia N."/>
            <person name="Wang J."/>
            <person name="Shi W."/>
            <person name="Du L."/>
            <person name="Sun Y."/>
            <person name="Zhan W."/>
            <person name="Jiang J."/>
            <person name="Wang Q."/>
            <person name="Zhang B."/>
            <person name="Ji P."/>
            <person name="Sakyi L.B."/>
            <person name="Cui X."/>
            <person name="Yuan T."/>
            <person name="Jiang B."/>
            <person name="Yang W."/>
            <person name="Lam T.T.-Y."/>
            <person name="Chang Q."/>
            <person name="Ding S."/>
            <person name="Wang X."/>
            <person name="Zhu J."/>
            <person name="Ruan X."/>
            <person name="Zhao L."/>
            <person name="Wei J."/>
            <person name="Que T."/>
            <person name="Du C."/>
            <person name="Cheng J."/>
            <person name="Dai P."/>
            <person name="Han X."/>
            <person name="Huang E."/>
            <person name="Gao Y."/>
            <person name="Liu J."/>
            <person name="Shao H."/>
            <person name="Ye R."/>
            <person name="Li L."/>
            <person name="Wei W."/>
            <person name="Wang X."/>
            <person name="Wang C."/>
            <person name="Huo Q."/>
            <person name="Li W."/>
            <person name="Guo W."/>
            <person name="Chen H."/>
            <person name="Chen S."/>
            <person name="Zhou L."/>
            <person name="Zhou L."/>
            <person name="Ni X."/>
            <person name="Tian J."/>
            <person name="Zhou Y."/>
            <person name="Sheng Y."/>
            <person name="Liu T."/>
            <person name="Pan Y."/>
            <person name="Xia L."/>
            <person name="Li J."/>
            <person name="Zhao F."/>
            <person name="Cao W."/>
        </authorList>
    </citation>
    <scope>NUCLEOTIDE SEQUENCE</scope>
    <source>
        <strain evidence="7">Rsan-2018</strain>
        <tissue evidence="7">Larvae</tissue>
    </source>
</reference>
<evidence type="ECO:0000256" key="6">
    <source>
        <dbReference type="SAM" id="MobiDB-lite"/>
    </source>
</evidence>
<dbReference type="AlphaFoldDB" id="A0A9D4TCD7"/>
<evidence type="ECO:0000256" key="2">
    <source>
        <dbReference type="ARBA" id="ARBA00020055"/>
    </source>
</evidence>
<dbReference type="GO" id="GO:0060236">
    <property type="term" value="P:regulation of mitotic spindle organization"/>
    <property type="evidence" value="ECO:0007669"/>
    <property type="project" value="TreeGrafter"/>
</dbReference>
<dbReference type="GO" id="GO:0005634">
    <property type="term" value="C:nucleus"/>
    <property type="evidence" value="ECO:0007669"/>
    <property type="project" value="TreeGrafter"/>
</dbReference>
<dbReference type="InterPro" id="IPR023252">
    <property type="entry name" value="Aurora_borealis_protein"/>
</dbReference>
<dbReference type="PANTHER" id="PTHR14728">
    <property type="entry name" value="PROTEIN AURORA BOREALIS"/>
    <property type="match status" value="1"/>
</dbReference>
<keyword evidence="8" id="KW-1185">Reference proteome</keyword>
<evidence type="ECO:0000256" key="5">
    <source>
        <dbReference type="ARBA" id="ARBA00023306"/>
    </source>
</evidence>
<name>A0A9D4TCD7_RHISA</name>
<dbReference type="PANTHER" id="PTHR14728:SF2">
    <property type="entry name" value="PROTEIN AURORA BOREALIS"/>
    <property type="match status" value="1"/>
</dbReference>
<dbReference type="GO" id="GO:0051301">
    <property type="term" value="P:cell division"/>
    <property type="evidence" value="ECO:0007669"/>
    <property type="project" value="UniProtKB-KW"/>
</dbReference>
<dbReference type="GO" id="GO:0019901">
    <property type="term" value="F:protein kinase binding"/>
    <property type="evidence" value="ECO:0007669"/>
    <property type="project" value="TreeGrafter"/>
</dbReference>
<feature type="compositionally biased region" description="Low complexity" evidence="6">
    <location>
        <begin position="264"/>
        <end position="275"/>
    </location>
</feature>
<evidence type="ECO:0000256" key="1">
    <source>
        <dbReference type="ARBA" id="ARBA00010963"/>
    </source>
</evidence>
<keyword evidence="3" id="KW-0132">Cell division</keyword>
<comment type="similarity">
    <text evidence="1">Belongs to the BORA family.</text>
</comment>
<dbReference type="Proteomes" id="UP000821837">
    <property type="component" value="Unassembled WGS sequence"/>
</dbReference>
<feature type="region of interest" description="Disordered" evidence="6">
    <location>
        <begin position="253"/>
        <end position="286"/>
    </location>
</feature>
<keyword evidence="5" id="KW-0131">Cell cycle</keyword>
<reference evidence="7" key="1">
    <citation type="journal article" date="2020" name="Cell">
        <title>Large-Scale Comparative Analyses of Tick Genomes Elucidate Their Genetic Diversity and Vector Capacities.</title>
        <authorList>
            <consortium name="Tick Genome and Microbiome Consortium (TIGMIC)"/>
            <person name="Jia N."/>
            <person name="Wang J."/>
            <person name="Shi W."/>
            <person name="Du L."/>
            <person name="Sun Y."/>
            <person name="Zhan W."/>
            <person name="Jiang J.F."/>
            <person name="Wang Q."/>
            <person name="Zhang B."/>
            <person name="Ji P."/>
            <person name="Bell-Sakyi L."/>
            <person name="Cui X.M."/>
            <person name="Yuan T.T."/>
            <person name="Jiang B.G."/>
            <person name="Yang W.F."/>
            <person name="Lam T.T."/>
            <person name="Chang Q.C."/>
            <person name="Ding S.J."/>
            <person name="Wang X.J."/>
            <person name="Zhu J.G."/>
            <person name="Ruan X.D."/>
            <person name="Zhao L."/>
            <person name="Wei J.T."/>
            <person name="Ye R.Z."/>
            <person name="Que T.C."/>
            <person name="Du C.H."/>
            <person name="Zhou Y.H."/>
            <person name="Cheng J.X."/>
            <person name="Dai P.F."/>
            <person name="Guo W.B."/>
            <person name="Han X.H."/>
            <person name="Huang E.J."/>
            <person name="Li L.F."/>
            <person name="Wei W."/>
            <person name="Gao Y.C."/>
            <person name="Liu J.Z."/>
            <person name="Shao H.Z."/>
            <person name="Wang X."/>
            <person name="Wang C.C."/>
            <person name="Yang T.C."/>
            <person name="Huo Q.B."/>
            <person name="Li W."/>
            <person name="Chen H.Y."/>
            <person name="Chen S.E."/>
            <person name="Zhou L.G."/>
            <person name="Ni X.B."/>
            <person name="Tian J.H."/>
            <person name="Sheng Y."/>
            <person name="Liu T."/>
            <person name="Pan Y.S."/>
            <person name="Xia L.Y."/>
            <person name="Li J."/>
            <person name="Zhao F."/>
            <person name="Cao W.C."/>
        </authorList>
    </citation>
    <scope>NUCLEOTIDE SEQUENCE</scope>
    <source>
        <strain evidence="7">Rsan-2018</strain>
    </source>
</reference>
<evidence type="ECO:0000256" key="4">
    <source>
        <dbReference type="ARBA" id="ARBA00022776"/>
    </source>
</evidence>
<dbReference type="Pfam" id="PF15280">
    <property type="entry name" value="BORA_N"/>
    <property type="match status" value="1"/>
</dbReference>
<comment type="caution">
    <text evidence="7">The sequence shown here is derived from an EMBL/GenBank/DDBJ whole genome shotgun (WGS) entry which is preliminary data.</text>
</comment>
<feature type="region of interest" description="Disordered" evidence="6">
    <location>
        <begin position="158"/>
        <end position="187"/>
    </location>
</feature>
<feature type="compositionally biased region" description="Low complexity" evidence="6">
    <location>
        <begin position="7"/>
        <end position="19"/>
    </location>
</feature>
<dbReference type="GO" id="GO:0007088">
    <property type="term" value="P:regulation of mitotic nuclear division"/>
    <property type="evidence" value="ECO:0007669"/>
    <property type="project" value="TreeGrafter"/>
</dbReference>
<organism evidence="7 8">
    <name type="scientific">Rhipicephalus sanguineus</name>
    <name type="common">Brown dog tick</name>
    <name type="synonym">Ixodes sanguineus</name>
    <dbReference type="NCBI Taxonomy" id="34632"/>
    <lineage>
        <taxon>Eukaryota</taxon>
        <taxon>Metazoa</taxon>
        <taxon>Ecdysozoa</taxon>
        <taxon>Arthropoda</taxon>
        <taxon>Chelicerata</taxon>
        <taxon>Arachnida</taxon>
        <taxon>Acari</taxon>
        <taxon>Parasitiformes</taxon>
        <taxon>Ixodida</taxon>
        <taxon>Ixodoidea</taxon>
        <taxon>Ixodidae</taxon>
        <taxon>Rhipicephalinae</taxon>
        <taxon>Rhipicephalus</taxon>
        <taxon>Rhipicephalus</taxon>
    </lineage>
</organism>
<dbReference type="VEuPathDB" id="VectorBase:RSAN_031775"/>
<dbReference type="PRINTS" id="PR02038">
    <property type="entry name" value="AURORABORA"/>
</dbReference>
<accession>A0A9D4TCD7</accession>
<evidence type="ECO:0000256" key="3">
    <source>
        <dbReference type="ARBA" id="ARBA00022618"/>
    </source>
</evidence>